<gene>
    <name evidence="1" type="ORF">14Stepyanka_00030</name>
</gene>
<dbReference type="Proteomes" id="UP001059605">
    <property type="component" value="Genome"/>
</dbReference>
<proteinExistence type="predicted"/>
<accession>A0A9E7NME7</accession>
<reference evidence="1" key="1">
    <citation type="submission" date="2022-06" db="EMBL/GenBank/DDBJ databases">
        <title>Characterization of Erwinia amylovora bacteriophages.</title>
        <authorList>
            <person name="Besarab N.V."/>
            <person name="Letarov A.V."/>
            <person name="Babenko V.V."/>
            <person name="Kulikov E.E."/>
            <person name="Belalov I.S."/>
            <person name="Lagonenko A.L."/>
        </authorList>
    </citation>
    <scope>NUCLEOTIDE SEQUENCE</scope>
</reference>
<organism evidence="1 2">
    <name type="scientific">Erwinia phage Stepyanka</name>
    <dbReference type="NCBI Taxonomy" id="2961688"/>
    <lineage>
        <taxon>Viruses</taxon>
        <taxon>Duplodnaviria</taxon>
        <taxon>Heunggongvirae</taxon>
        <taxon>Uroviricota</taxon>
        <taxon>Caudoviricetes</taxon>
        <taxon>Autographivirales</taxon>
        <taxon>Autotranscriptaviridae</taxon>
        <taxon>Studiervirinae</taxon>
        <taxon>Elunavirus</taxon>
        <taxon>Elunavirus stepyanka</taxon>
    </lineage>
</organism>
<protein>
    <submittedName>
        <fullName evidence="1">Uncharacterized protein</fullName>
    </submittedName>
</protein>
<evidence type="ECO:0000313" key="1">
    <source>
        <dbReference type="EMBL" id="UTQ80049.1"/>
    </source>
</evidence>
<dbReference type="EMBL" id="ON715521">
    <property type="protein sequence ID" value="UTQ80049.1"/>
    <property type="molecule type" value="Genomic_DNA"/>
</dbReference>
<sequence length="38" mass="4398">MSRGVMTTTDKERAIWEAHGVYCEGYCCMDNPSNKIYH</sequence>
<evidence type="ECO:0000313" key="2">
    <source>
        <dbReference type="Proteomes" id="UP001059605"/>
    </source>
</evidence>
<name>A0A9E7NME7_9CAUD</name>
<keyword evidence="2" id="KW-1185">Reference proteome</keyword>